<name>A0A2J6PYX1_9HELO</name>
<dbReference type="EMBL" id="KZ613490">
    <property type="protein sequence ID" value="PMD19208.1"/>
    <property type="molecule type" value="Genomic_DNA"/>
</dbReference>
<organism evidence="2 3">
    <name type="scientific">Hyaloscypha hepaticicola</name>
    <dbReference type="NCBI Taxonomy" id="2082293"/>
    <lineage>
        <taxon>Eukaryota</taxon>
        <taxon>Fungi</taxon>
        <taxon>Dikarya</taxon>
        <taxon>Ascomycota</taxon>
        <taxon>Pezizomycotina</taxon>
        <taxon>Leotiomycetes</taxon>
        <taxon>Helotiales</taxon>
        <taxon>Hyaloscyphaceae</taxon>
        <taxon>Hyaloscypha</taxon>
    </lineage>
</organism>
<feature type="transmembrane region" description="Helical" evidence="1">
    <location>
        <begin position="266"/>
        <end position="286"/>
    </location>
</feature>
<dbReference type="STRING" id="1745343.A0A2J6PYX1"/>
<dbReference type="AlphaFoldDB" id="A0A2J6PYX1"/>
<keyword evidence="1" id="KW-0812">Transmembrane</keyword>
<evidence type="ECO:0000313" key="3">
    <source>
        <dbReference type="Proteomes" id="UP000235672"/>
    </source>
</evidence>
<evidence type="ECO:0000256" key="1">
    <source>
        <dbReference type="SAM" id="Phobius"/>
    </source>
</evidence>
<dbReference type="Proteomes" id="UP000235672">
    <property type="component" value="Unassembled WGS sequence"/>
</dbReference>
<protein>
    <submittedName>
        <fullName evidence="2">Uncharacterized protein</fullName>
    </submittedName>
</protein>
<sequence>MAQRNRAREALEVQPITTNVEKSTNENENISYLSDPAEVYRQISYSYPSRNPDEWRINFGGLQRTVLAKLQAELMAKVREIERNGCQVTNQVMSEIEPLISRYRADIGVDLPAAAVRDWEYMAEHGAKTAGNASKDLFVASSKHPLGHKLMQAYGLIEEIEEGFQMRCQTADSESGRVYQEYLPGKQRRFTIAEEYERKTAEARWREWYALWTRFYFSMLGGVGVIALMLLMVLHQNRTTALATTSCSVFLFALVLAFATKAPPEVAVGAVAAYAAVLVVFVGSSLPPLVV</sequence>
<gene>
    <name evidence="2" type="ORF">NA56DRAFT_750680</name>
</gene>
<keyword evidence="1" id="KW-1133">Transmembrane helix</keyword>
<evidence type="ECO:0000313" key="2">
    <source>
        <dbReference type="EMBL" id="PMD19208.1"/>
    </source>
</evidence>
<accession>A0A2J6PYX1</accession>
<reference evidence="2 3" key="1">
    <citation type="submission" date="2016-05" db="EMBL/GenBank/DDBJ databases">
        <title>A degradative enzymes factory behind the ericoid mycorrhizal symbiosis.</title>
        <authorList>
            <consortium name="DOE Joint Genome Institute"/>
            <person name="Martino E."/>
            <person name="Morin E."/>
            <person name="Grelet G."/>
            <person name="Kuo A."/>
            <person name="Kohler A."/>
            <person name="Daghino S."/>
            <person name="Barry K."/>
            <person name="Choi C."/>
            <person name="Cichocki N."/>
            <person name="Clum A."/>
            <person name="Copeland A."/>
            <person name="Hainaut M."/>
            <person name="Haridas S."/>
            <person name="Labutti K."/>
            <person name="Lindquist E."/>
            <person name="Lipzen A."/>
            <person name="Khouja H.-R."/>
            <person name="Murat C."/>
            <person name="Ohm R."/>
            <person name="Olson A."/>
            <person name="Spatafora J."/>
            <person name="Veneault-Fourrey C."/>
            <person name="Henrissat B."/>
            <person name="Grigoriev I."/>
            <person name="Martin F."/>
            <person name="Perotto S."/>
        </authorList>
    </citation>
    <scope>NUCLEOTIDE SEQUENCE [LARGE SCALE GENOMIC DNA]</scope>
    <source>
        <strain evidence="2 3">UAMH 7357</strain>
    </source>
</reference>
<feature type="transmembrane region" description="Helical" evidence="1">
    <location>
        <begin position="215"/>
        <end position="234"/>
    </location>
</feature>
<keyword evidence="3" id="KW-1185">Reference proteome</keyword>
<dbReference type="OrthoDB" id="3546297at2759"/>
<feature type="transmembrane region" description="Helical" evidence="1">
    <location>
        <begin position="240"/>
        <end position="259"/>
    </location>
</feature>
<proteinExistence type="predicted"/>
<keyword evidence="1" id="KW-0472">Membrane</keyword>